<evidence type="ECO:0000313" key="3">
    <source>
        <dbReference type="EMBL" id="KAF4312360.1"/>
    </source>
</evidence>
<feature type="transmembrane region" description="Helical" evidence="1">
    <location>
        <begin position="94"/>
        <end position="116"/>
    </location>
</feature>
<dbReference type="PANTHER" id="PTHR11096:SF0">
    <property type="entry name" value="RNA 3'-TERMINAL PHOSPHATE CYCLASE"/>
    <property type="match status" value="1"/>
</dbReference>
<feature type="domain" description="RNA 3'-terminal phosphate cyclase" evidence="2">
    <location>
        <begin position="9"/>
        <end position="355"/>
    </location>
</feature>
<dbReference type="EMBL" id="WWBZ02000007">
    <property type="protein sequence ID" value="KAF4312360.1"/>
    <property type="molecule type" value="Genomic_DNA"/>
</dbReference>
<dbReference type="Pfam" id="PF01137">
    <property type="entry name" value="RTC"/>
    <property type="match status" value="1"/>
</dbReference>
<accession>A0A8H4J3F6</accession>
<dbReference type="InterPro" id="IPR037136">
    <property type="entry name" value="RNA3'_phos_cyclase_dom_sf"/>
</dbReference>
<dbReference type="InterPro" id="IPR023797">
    <property type="entry name" value="RNA3'_phos_cyclase_dom"/>
</dbReference>
<dbReference type="Gene3D" id="3.65.10.20">
    <property type="entry name" value="RNA 3'-terminal phosphate cyclase domain"/>
    <property type="match status" value="1"/>
</dbReference>
<gene>
    <name evidence="3" type="ORF">GTA08_BOTSDO12233</name>
</gene>
<comment type="caution">
    <text evidence="3">The sequence shown here is derived from an EMBL/GenBank/DDBJ whole genome shotgun (WGS) entry which is preliminary data.</text>
</comment>
<evidence type="ECO:0000259" key="2">
    <source>
        <dbReference type="Pfam" id="PF01137"/>
    </source>
</evidence>
<reference evidence="3" key="1">
    <citation type="submission" date="2020-04" db="EMBL/GenBank/DDBJ databases">
        <title>Genome Assembly and Annotation of Botryosphaeria dothidea sdau 11-99, a Latent Pathogen of Apple Fruit Ring Rot in China.</title>
        <authorList>
            <person name="Yu C."/>
            <person name="Diao Y."/>
            <person name="Lu Q."/>
            <person name="Zhao J."/>
            <person name="Cui S."/>
            <person name="Peng C."/>
            <person name="He B."/>
            <person name="Liu H."/>
        </authorList>
    </citation>
    <scope>NUCLEOTIDE SEQUENCE [LARGE SCALE GENOMIC DNA]</scope>
    <source>
        <strain evidence="3">Sdau11-99</strain>
    </source>
</reference>
<evidence type="ECO:0000256" key="1">
    <source>
        <dbReference type="SAM" id="Phobius"/>
    </source>
</evidence>
<dbReference type="InterPro" id="IPR000228">
    <property type="entry name" value="RNA3'_term_phos_cyc"/>
</dbReference>
<dbReference type="Proteomes" id="UP000572817">
    <property type="component" value="Unassembled WGS sequence"/>
</dbReference>
<dbReference type="AlphaFoldDB" id="A0A8H4J3F6"/>
<proteinExistence type="predicted"/>
<dbReference type="PANTHER" id="PTHR11096">
    <property type="entry name" value="RNA 3' TERMINAL PHOSPHATE CYCLASE"/>
    <property type="match status" value="1"/>
</dbReference>
<keyword evidence="1" id="KW-0472">Membrane</keyword>
<dbReference type="GO" id="GO:0003963">
    <property type="term" value="F:RNA-3'-phosphate cyclase activity"/>
    <property type="evidence" value="ECO:0007669"/>
    <property type="project" value="TreeGrafter"/>
</dbReference>
<sequence length="442" mass="48263">MACIDGTTLEGGGQLLRISVGLSALTALPIRITRIRAKRRGKRGLKAQHLSAVQWLALASKATTIGAEQQSQTLDFFPRADILGKIETSQKANVIDIGTSGSIGLVFQAILPFILFSGRSSTKPFSMTIYGGTNVSLSPSYDYIDQVLLPTLSRIGLPGIKTTLHQRGWMRGEKGSVTFKITPHPREQKLSPFRLEDRGAIQSIRATILAPSNCQGQAERGLSDALRTSFPDLSEAALSINFEKSPEKCLYLLLVATCSNDHKLARDWLYNEKVKGVTVAVDRLIKRVTAELASEVRHGGCVDEYMRDQLVVFQGLADGESFIDGGRGERGNRIEPSLHAKTAEWVVEKILGSRFDGQGGCQGVGFAAGERYAERERVYAGKWPRKSASLGSLRNEASLEALRPAARGYSSSNSQSRRKMTVQPGATIRKSFILPLRSKESL</sequence>
<dbReference type="Gene3D" id="3.30.360.20">
    <property type="entry name" value="RNA 3'-terminal phosphate cyclase, insert domain"/>
    <property type="match status" value="1"/>
</dbReference>
<dbReference type="InterPro" id="IPR013792">
    <property type="entry name" value="RNA3'P_cycl/enolpyr_Trfase_a/b"/>
</dbReference>
<protein>
    <submittedName>
        <fullName evidence="3">RNA 3-terminal phosphate cyclase</fullName>
    </submittedName>
</protein>
<keyword evidence="4" id="KW-1185">Reference proteome</keyword>
<organism evidence="3 4">
    <name type="scientific">Botryosphaeria dothidea</name>
    <dbReference type="NCBI Taxonomy" id="55169"/>
    <lineage>
        <taxon>Eukaryota</taxon>
        <taxon>Fungi</taxon>
        <taxon>Dikarya</taxon>
        <taxon>Ascomycota</taxon>
        <taxon>Pezizomycotina</taxon>
        <taxon>Dothideomycetes</taxon>
        <taxon>Dothideomycetes incertae sedis</taxon>
        <taxon>Botryosphaeriales</taxon>
        <taxon>Botryosphaeriaceae</taxon>
        <taxon>Botryosphaeria</taxon>
    </lineage>
</organism>
<dbReference type="InterPro" id="IPR036553">
    <property type="entry name" value="RPTC_insert"/>
</dbReference>
<dbReference type="GO" id="GO:0006396">
    <property type="term" value="P:RNA processing"/>
    <property type="evidence" value="ECO:0007669"/>
    <property type="project" value="InterPro"/>
</dbReference>
<keyword evidence="1" id="KW-1133">Transmembrane helix</keyword>
<name>A0A8H4J3F6_9PEZI</name>
<feature type="transmembrane region" description="Helical" evidence="1">
    <location>
        <begin position="15"/>
        <end position="33"/>
    </location>
</feature>
<keyword evidence="1" id="KW-0812">Transmembrane</keyword>
<dbReference type="SUPFAM" id="SSF55205">
    <property type="entry name" value="EPT/RTPC-like"/>
    <property type="match status" value="1"/>
</dbReference>
<dbReference type="GO" id="GO:0005634">
    <property type="term" value="C:nucleus"/>
    <property type="evidence" value="ECO:0007669"/>
    <property type="project" value="TreeGrafter"/>
</dbReference>
<evidence type="ECO:0000313" key="4">
    <source>
        <dbReference type="Proteomes" id="UP000572817"/>
    </source>
</evidence>
<dbReference type="OrthoDB" id="25029at2759"/>